<reference evidence="2" key="1">
    <citation type="journal article" date="2008" name="J. Bacteriol.">
        <title>Genome sequence of Thermofilum pendens reveals an exceptional loss of biosynthetic pathways without genome reduction.</title>
        <authorList>
            <person name="Anderson I."/>
            <person name="Rodriguez J."/>
            <person name="Susanti D."/>
            <person name="Porat I."/>
            <person name="Reich C."/>
            <person name="Ulrich L.E."/>
            <person name="Elkins J.G."/>
            <person name="Mavromatis K."/>
            <person name="Lykidis A."/>
            <person name="Kim E."/>
            <person name="Thompson L.S."/>
            <person name="Nolan M."/>
            <person name="Land M."/>
            <person name="Copeland A."/>
            <person name="Lapidus A."/>
            <person name="Lucas S."/>
            <person name="Detter C."/>
            <person name="Zhulin I.B."/>
            <person name="Olsen G.J."/>
            <person name="Whitman W."/>
            <person name="Mukhopadhyay B."/>
            <person name="Bristow J."/>
            <person name="Kyrpides N."/>
        </authorList>
    </citation>
    <scope>NUCLEOTIDE SEQUENCE [LARGE SCALE GENOMIC DNA]</scope>
    <source>
        <strain evidence="2">DSM 2475 / Hrk 5</strain>
    </source>
</reference>
<dbReference type="HOGENOM" id="CLU_024114_0_0_2"/>
<keyword evidence="2" id="KW-1185">Reference proteome</keyword>
<organism evidence="1 2">
    <name type="scientific">Thermofilum pendens (strain DSM 2475 / Hrk 5)</name>
    <dbReference type="NCBI Taxonomy" id="368408"/>
    <lineage>
        <taxon>Archaea</taxon>
        <taxon>Thermoproteota</taxon>
        <taxon>Thermoprotei</taxon>
        <taxon>Thermofilales</taxon>
        <taxon>Thermofilaceae</taxon>
        <taxon>Thermofilum</taxon>
    </lineage>
</organism>
<dbReference type="eggNOG" id="arCOG09797">
    <property type="taxonomic scope" value="Archaea"/>
</dbReference>
<evidence type="ECO:0000313" key="2">
    <source>
        <dbReference type="Proteomes" id="UP000000641"/>
    </source>
</evidence>
<dbReference type="EMBL" id="CP000505">
    <property type="protein sequence ID" value="ABL77827.1"/>
    <property type="molecule type" value="Genomic_DNA"/>
</dbReference>
<protein>
    <submittedName>
        <fullName evidence="1">Uncharacterized protein</fullName>
    </submittedName>
</protein>
<dbReference type="KEGG" id="tpe:Tpen_0418"/>
<dbReference type="GeneID" id="4600496"/>
<proteinExistence type="predicted"/>
<dbReference type="Proteomes" id="UP000000641">
    <property type="component" value="Chromosome"/>
</dbReference>
<name>A1RX97_THEPD</name>
<sequence length="474" mass="54334">MGCEERLEEEVREETWRRAALSLYSTEVEDRRRSRGGKKGRVHYRGLYDAVSRINWDFTRFAAHALSVVPDEAYSRFGRLFDIDARKYLLLNDDEKPREGGAVVELRDRLQAIVDATEDGLKVERHGKHWQVYIPGENWHVIAYKPTHNWIILIPLKGFWVESEFPRVLVNTPISVLQSLQKGWVLTDVTPPHGRYSYVQFSTTQPWQLPATLAAFPSDNICLGVTAGALGSTKLSIEWKVHVYSYEEELGWASELIGEVKRAEFRQLIDACRVLQGDPVALHTAFLGDGYLAFFLRLRMLFFSIGHEIFYLPAESAIVNARLAVELAPEYTKFVSLVTKCPKIKHFLFVGFGLPQKRGMRDGQRKTPFYAEIAGARLHLVYISTRNHVYARIAVDDAPQGWVEEARAQGWDVRVVNMGSEEYYQVTHVSLMEHARYDEALRETLLAFAKAKAEQYPKAWELVERLEKLGTGQE</sequence>
<dbReference type="OrthoDB" id="25668at2157"/>
<dbReference type="AlphaFoldDB" id="A1RX97"/>
<gene>
    <name evidence="1" type="ordered locus">Tpen_0418</name>
</gene>
<dbReference type="RefSeq" id="WP_011752092.1">
    <property type="nucleotide sequence ID" value="NC_008698.1"/>
</dbReference>
<accession>A1RX97</accession>
<evidence type="ECO:0000313" key="1">
    <source>
        <dbReference type="EMBL" id="ABL77827.1"/>
    </source>
</evidence>
<dbReference type="STRING" id="368408.Tpen_0418"/>
<dbReference type="EnsemblBacteria" id="ABL77827">
    <property type="protein sequence ID" value="ABL77827"/>
    <property type="gene ID" value="Tpen_0418"/>
</dbReference>